<gene>
    <name evidence="9" type="ORF">Vbra_14415</name>
</gene>
<dbReference type="PANTHER" id="PTHR15995">
    <property type="entry name" value="PROTEIN ZWILCH HOMOLOG"/>
    <property type="match status" value="1"/>
</dbReference>
<dbReference type="GO" id="GO:0051301">
    <property type="term" value="P:cell division"/>
    <property type="evidence" value="ECO:0007669"/>
    <property type="project" value="UniProtKB-KW"/>
</dbReference>
<dbReference type="VEuPathDB" id="CryptoDB:Vbra_14415"/>
<dbReference type="AlphaFoldDB" id="A0A0G4F5B8"/>
<keyword evidence="3" id="KW-0158">Chromosome</keyword>
<evidence type="ECO:0000256" key="7">
    <source>
        <dbReference type="ARBA" id="ARBA00023328"/>
    </source>
</evidence>
<dbReference type="GO" id="GO:0007094">
    <property type="term" value="P:mitotic spindle assembly checkpoint signaling"/>
    <property type="evidence" value="ECO:0007669"/>
    <property type="project" value="TreeGrafter"/>
</dbReference>
<evidence type="ECO:0000256" key="8">
    <source>
        <dbReference type="SAM" id="MobiDB-lite"/>
    </source>
</evidence>
<comment type="similarity">
    <text evidence="2">Belongs to the ZWILCH family.</text>
</comment>
<evidence type="ECO:0000313" key="10">
    <source>
        <dbReference type="Proteomes" id="UP000041254"/>
    </source>
</evidence>
<dbReference type="InParanoid" id="A0A0G4F5B8"/>
<evidence type="ECO:0000256" key="5">
    <source>
        <dbReference type="ARBA" id="ARBA00022776"/>
    </source>
</evidence>
<feature type="compositionally biased region" description="Pro residues" evidence="8">
    <location>
        <begin position="550"/>
        <end position="560"/>
    </location>
</feature>
<reference evidence="9 10" key="1">
    <citation type="submission" date="2014-11" db="EMBL/GenBank/DDBJ databases">
        <authorList>
            <person name="Zhu J."/>
            <person name="Qi W."/>
            <person name="Song R."/>
        </authorList>
    </citation>
    <scope>NUCLEOTIDE SEQUENCE [LARGE SCALE GENOMIC DNA]</scope>
</reference>
<feature type="region of interest" description="Disordered" evidence="8">
    <location>
        <begin position="547"/>
        <end position="594"/>
    </location>
</feature>
<evidence type="ECO:0000256" key="3">
    <source>
        <dbReference type="ARBA" id="ARBA00022454"/>
    </source>
</evidence>
<evidence type="ECO:0000256" key="1">
    <source>
        <dbReference type="ARBA" id="ARBA00004584"/>
    </source>
</evidence>
<dbReference type="EMBL" id="CDMY01000375">
    <property type="protein sequence ID" value="CEM07040.1"/>
    <property type="molecule type" value="Genomic_DNA"/>
</dbReference>
<accession>A0A0G4F5B8</accession>
<dbReference type="GO" id="GO:0034501">
    <property type="term" value="P:protein localization to kinetochore"/>
    <property type="evidence" value="ECO:0007669"/>
    <property type="project" value="TreeGrafter"/>
</dbReference>
<keyword evidence="5" id="KW-0498">Mitosis</keyword>
<keyword evidence="10" id="KW-1185">Reference proteome</keyword>
<dbReference type="PANTHER" id="PTHR15995:SF1">
    <property type="entry name" value="PROTEIN ZWILCH HOMOLOG"/>
    <property type="match status" value="1"/>
</dbReference>
<proteinExistence type="inferred from homology"/>
<evidence type="ECO:0000256" key="4">
    <source>
        <dbReference type="ARBA" id="ARBA00022618"/>
    </source>
</evidence>
<comment type="subcellular location">
    <subcellularLocation>
        <location evidence="1">Chromosome</location>
        <location evidence="1">Centromere</location>
    </subcellularLocation>
</comment>
<keyword evidence="4" id="KW-0132">Cell division</keyword>
<dbReference type="GO" id="GO:1990423">
    <property type="term" value="C:RZZ complex"/>
    <property type="evidence" value="ECO:0007669"/>
    <property type="project" value="InterPro"/>
</dbReference>
<keyword evidence="7" id="KW-0137">Centromere</keyword>
<evidence type="ECO:0000313" key="9">
    <source>
        <dbReference type="EMBL" id="CEM07040.1"/>
    </source>
</evidence>
<dbReference type="InterPro" id="IPR018630">
    <property type="entry name" value="Zwilch"/>
</dbReference>
<evidence type="ECO:0000256" key="2">
    <source>
        <dbReference type="ARBA" id="ARBA00009062"/>
    </source>
</evidence>
<keyword evidence="6" id="KW-0131">Cell cycle</keyword>
<dbReference type="Proteomes" id="UP000041254">
    <property type="component" value="Unassembled WGS sequence"/>
</dbReference>
<protein>
    <submittedName>
        <fullName evidence="9">Uncharacterized protein</fullName>
    </submittedName>
</protein>
<dbReference type="OrthoDB" id="5556307at2759"/>
<dbReference type="Gene3D" id="1.20.58.730">
    <property type="match status" value="1"/>
</dbReference>
<evidence type="ECO:0000256" key="6">
    <source>
        <dbReference type="ARBA" id="ARBA00023306"/>
    </source>
</evidence>
<organism evidence="9 10">
    <name type="scientific">Vitrella brassicaformis (strain CCMP3155)</name>
    <dbReference type="NCBI Taxonomy" id="1169540"/>
    <lineage>
        <taxon>Eukaryota</taxon>
        <taxon>Sar</taxon>
        <taxon>Alveolata</taxon>
        <taxon>Colpodellida</taxon>
        <taxon>Vitrellaceae</taxon>
        <taxon>Vitrella</taxon>
    </lineage>
</organism>
<feature type="compositionally biased region" description="Gly residues" evidence="8">
    <location>
        <begin position="578"/>
        <end position="587"/>
    </location>
</feature>
<sequence>MEDLLCCLGQTWRGISPDKDLPSSGAPGQVVGSYVVWRLGGKGDGSKHRSPYHPLCEHFTDGFVLVSRAPRVDGTDEKEVEGKGDHLQNALQARIGWPLYLEGDHNSQVLQCGHRAQGATLVRGTSKHTHPHHAHKDTPDHSEFDTAIREDALTPMSMGESQQVVMAMLQDSSTQGGGGGEPYVVGAPVLFYVAREGGGRWQTLYWGIGNRGGAGGEEGQLFDETYAFASLGSAGETVTAPLDGLLPPMPAFQGPVSVIARFDLSSKMLELGPPMSPRASLDSYRLCGGPFICLQLFWTVTGGGGGGGVAPSALLPSLLPPAPPPMDTDAVIILKAGFEEGGYLKGHVDELLVVGELLQSMMVLESYGADEEAAFQSIDKCLHVKDQGLSSRVGGVDSEEGLEDFASVATGTDLTAEDFTAADPTTDLKWCRKMELCNYVKAFLSQEQGHLTAMDAAASRLDSITRAAPREPHTPSPAERAPVGVGHKNGAHPPPTSLYATLRSGWTTSEGRDFIERLWLFLKRGYNLADVQEALRAILNEIDQRARLPTPTPTPTPTPPGASQWQGGGRVRRLSKSGGSGGAGGGVCERPLLPHVRRDNPTKMARMIETAVRIYQLAHYGTVAAGQEISTLQKQWQDQRAALEDPRHVALVMAEMGLDSVRRALTQIVLKTDPSAQSDINWYVDASQGLDQQVHRLRKFLHIAELCVLGVMAKLPWEALRHLVKKATLYYRTSTEGSLPHFAVGLSRLATATWIATPPDILAAPAMPSASSSSAASCVCGDGVRGSGRPLKMPTQVRVKGTLNTGVSLDVTAAQVPYNPMAVAPRGVVQLVTKPSPPAAATATAAAAASSVEESEGVSDIQWGAGRPGGGGESLSVSMCIKRAAGAL</sequence>
<name>A0A0G4F5B8_VITBC</name>